<keyword evidence="3" id="KW-1003">Cell membrane</keyword>
<evidence type="ECO:0000256" key="6">
    <source>
        <dbReference type="ARBA" id="ARBA00022989"/>
    </source>
</evidence>
<evidence type="ECO:0000256" key="5">
    <source>
        <dbReference type="ARBA" id="ARBA00022729"/>
    </source>
</evidence>
<dbReference type="InterPro" id="IPR001611">
    <property type="entry name" value="Leu-rich_rpt"/>
</dbReference>
<dbReference type="Proteomes" id="UP000250235">
    <property type="component" value="Unassembled WGS sequence"/>
</dbReference>
<keyword evidence="12" id="KW-1185">Reference proteome</keyword>
<dbReference type="InterPro" id="IPR032675">
    <property type="entry name" value="LRR_dom_sf"/>
</dbReference>
<keyword evidence="9" id="KW-0325">Glycoprotein</keyword>
<evidence type="ECO:0000256" key="10">
    <source>
        <dbReference type="SAM" id="MobiDB-lite"/>
    </source>
</evidence>
<comment type="subcellular location">
    <subcellularLocation>
        <location evidence="1">Cell membrane</location>
        <topology evidence="1">Single-pass type I membrane protein</topology>
    </subcellularLocation>
</comment>
<evidence type="ECO:0000256" key="1">
    <source>
        <dbReference type="ARBA" id="ARBA00004251"/>
    </source>
</evidence>
<reference evidence="11 12" key="1">
    <citation type="journal article" date="2015" name="Proc. Natl. Acad. Sci. U.S.A.">
        <title>The resurrection genome of Boea hygrometrica: A blueprint for survival of dehydration.</title>
        <authorList>
            <person name="Xiao L."/>
            <person name="Yang G."/>
            <person name="Zhang L."/>
            <person name="Yang X."/>
            <person name="Zhao S."/>
            <person name="Ji Z."/>
            <person name="Zhou Q."/>
            <person name="Hu M."/>
            <person name="Wang Y."/>
            <person name="Chen M."/>
            <person name="Xu Y."/>
            <person name="Jin H."/>
            <person name="Xiao X."/>
            <person name="Hu G."/>
            <person name="Bao F."/>
            <person name="Hu Y."/>
            <person name="Wan P."/>
            <person name="Li L."/>
            <person name="Deng X."/>
            <person name="Kuang T."/>
            <person name="Xiang C."/>
            <person name="Zhu J.K."/>
            <person name="Oliver M.J."/>
            <person name="He Y."/>
        </authorList>
    </citation>
    <scope>NUCLEOTIDE SEQUENCE [LARGE SCALE GENOMIC DNA]</scope>
    <source>
        <strain evidence="12">cv. XS01</strain>
    </source>
</reference>
<evidence type="ECO:0000256" key="2">
    <source>
        <dbReference type="ARBA" id="ARBA00009592"/>
    </source>
</evidence>
<feature type="compositionally biased region" description="Basic residues" evidence="10">
    <location>
        <begin position="146"/>
        <end position="155"/>
    </location>
</feature>
<dbReference type="OrthoDB" id="676979at2759"/>
<gene>
    <name evidence="11" type="ORF">F511_41459</name>
</gene>
<proteinExistence type="inferred from homology"/>
<keyword evidence="8 11" id="KW-0675">Receptor</keyword>
<organism evidence="11 12">
    <name type="scientific">Dorcoceras hygrometricum</name>
    <dbReference type="NCBI Taxonomy" id="472368"/>
    <lineage>
        <taxon>Eukaryota</taxon>
        <taxon>Viridiplantae</taxon>
        <taxon>Streptophyta</taxon>
        <taxon>Embryophyta</taxon>
        <taxon>Tracheophyta</taxon>
        <taxon>Spermatophyta</taxon>
        <taxon>Magnoliopsida</taxon>
        <taxon>eudicotyledons</taxon>
        <taxon>Gunneridae</taxon>
        <taxon>Pentapetalae</taxon>
        <taxon>asterids</taxon>
        <taxon>lamiids</taxon>
        <taxon>Lamiales</taxon>
        <taxon>Gesneriaceae</taxon>
        <taxon>Didymocarpoideae</taxon>
        <taxon>Trichosporeae</taxon>
        <taxon>Loxocarpinae</taxon>
        <taxon>Dorcoceras</taxon>
    </lineage>
</organism>
<keyword evidence="4" id="KW-0812">Transmembrane</keyword>
<evidence type="ECO:0000313" key="12">
    <source>
        <dbReference type="Proteomes" id="UP000250235"/>
    </source>
</evidence>
<accession>A0A2Z7AH68</accession>
<evidence type="ECO:0000256" key="9">
    <source>
        <dbReference type="ARBA" id="ARBA00023180"/>
    </source>
</evidence>
<evidence type="ECO:0000256" key="8">
    <source>
        <dbReference type="ARBA" id="ARBA00023170"/>
    </source>
</evidence>
<dbReference type="AlphaFoldDB" id="A0A2Z7AH68"/>
<evidence type="ECO:0000256" key="3">
    <source>
        <dbReference type="ARBA" id="ARBA00022475"/>
    </source>
</evidence>
<feature type="non-terminal residue" evidence="11">
    <location>
        <position position="1"/>
    </location>
</feature>
<feature type="compositionally biased region" description="Basic and acidic residues" evidence="10">
    <location>
        <begin position="156"/>
        <end position="168"/>
    </location>
</feature>
<feature type="region of interest" description="Disordered" evidence="10">
    <location>
        <begin position="146"/>
        <end position="168"/>
    </location>
</feature>
<evidence type="ECO:0000256" key="7">
    <source>
        <dbReference type="ARBA" id="ARBA00023136"/>
    </source>
</evidence>
<keyword evidence="5" id="KW-0732">Signal</keyword>
<keyword evidence="7" id="KW-0472">Membrane</keyword>
<keyword evidence="6" id="KW-1133">Transmembrane helix</keyword>
<dbReference type="Pfam" id="PF00560">
    <property type="entry name" value="LRR_1"/>
    <property type="match status" value="2"/>
</dbReference>
<dbReference type="SUPFAM" id="SSF52058">
    <property type="entry name" value="L domain-like"/>
    <property type="match status" value="1"/>
</dbReference>
<sequence length="168" mass="18796">LTENFHGEEMSGSMSGFENLLLSALGDGGLTGRIPDWLLNCRKLQVLDLSWHNLQSSIPSWFCQLEGLFSLDRNQSANGLQYNQASSFPPSILLSNNRTNGSIWPEIGCLRQLPVLDLSRNNITGTISSSISNNVNLEMLDVKTRKFSKKKKKKSKTEPRKANQDEQN</sequence>
<dbReference type="GO" id="GO:0005886">
    <property type="term" value="C:plasma membrane"/>
    <property type="evidence" value="ECO:0007669"/>
    <property type="project" value="UniProtKB-SubCell"/>
</dbReference>
<comment type="similarity">
    <text evidence="2">Belongs to the RLP family.</text>
</comment>
<dbReference type="Gene3D" id="3.80.10.10">
    <property type="entry name" value="Ribonuclease Inhibitor"/>
    <property type="match status" value="2"/>
</dbReference>
<name>A0A2Z7AH68_9LAMI</name>
<evidence type="ECO:0000313" key="11">
    <source>
        <dbReference type="EMBL" id="KZV18614.1"/>
    </source>
</evidence>
<evidence type="ECO:0000256" key="4">
    <source>
        <dbReference type="ARBA" id="ARBA00022692"/>
    </source>
</evidence>
<dbReference type="PANTHER" id="PTHR48052:SF81">
    <property type="entry name" value="LEUCINE-RICH REPEAT-CONTAINING N-TERMINAL PLANT-TYPE DOMAIN-CONTAINING PROTEIN"/>
    <property type="match status" value="1"/>
</dbReference>
<dbReference type="EMBL" id="KV017301">
    <property type="protein sequence ID" value="KZV18614.1"/>
    <property type="molecule type" value="Genomic_DNA"/>
</dbReference>
<dbReference type="PANTHER" id="PTHR48052">
    <property type="entry name" value="UNNAMED PRODUCT"/>
    <property type="match status" value="1"/>
</dbReference>
<protein>
    <submittedName>
        <fullName evidence="11">Phytosulfokine receptor 2</fullName>
    </submittedName>
</protein>